<dbReference type="Proteomes" id="UP000244184">
    <property type="component" value="Unassembled WGS sequence"/>
</dbReference>
<proteinExistence type="predicted"/>
<feature type="non-terminal residue" evidence="3">
    <location>
        <position position="232"/>
    </location>
</feature>
<dbReference type="RefSeq" id="WP_146189936.1">
    <property type="nucleotide sequence ID" value="NZ_PYHP01000065.1"/>
</dbReference>
<dbReference type="Pfam" id="PF00668">
    <property type="entry name" value="Condensation"/>
    <property type="match status" value="1"/>
</dbReference>
<dbReference type="Gene3D" id="3.30.559.10">
    <property type="entry name" value="Chloramphenicol acetyltransferase-like domain"/>
    <property type="match status" value="1"/>
</dbReference>
<dbReference type="PANTHER" id="PTHR45527:SF1">
    <property type="entry name" value="FATTY ACID SYNTHASE"/>
    <property type="match status" value="1"/>
</dbReference>
<evidence type="ECO:0000313" key="4">
    <source>
        <dbReference type="Proteomes" id="UP000244184"/>
    </source>
</evidence>
<reference evidence="3 4" key="1">
    <citation type="submission" date="2018-03" db="EMBL/GenBank/DDBJ databases">
        <title>Genome sequence of Paenibacillus elgii strain AC13 an antimicrobial compound producing bacteria.</title>
        <authorList>
            <person name="Kurokawa A.S."/>
            <person name="Araujo J.F."/>
            <person name="Costa R.A."/>
            <person name="Ortega D.B."/>
            <person name="Pires A.S."/>
            <person name="Pappas G.J.Jr."/>
            <person name="Franco O.L."/>
            <person name="Barreto C."/>
            <person name="Magalhaes B.S."/>
            <person name="Kruger R.H."/>
        </authorList>
    </citation>
    <scope>NUCLEOTIDE SEQUENCE [LARGE SCALE GENOMIC DNA]</scope>
    <source>
        <strain evidence="3 4">AC13</strain>
    </source>
</reference>
<organism evidence="3 4">
    <name type="scientific">Paenibacillus elgii</name>
    <dbReference type="NCBI Taxonomy" id="189691"/>
    <lineage>
        <taxon>Bacteria</taxon>
        <taxon>Bacillati</taxon>
        <taxon>Bacillota</taxon>
        <taxon>Bacilli</taxon>
        <taxon>Bacillales</taxon>
        <taxon>Paenibacillaceae</taxon>
        <taxon>Paenibacillus</taxon>
    </lineage>
</organism>
<dbReference type="SUPFAM" id="SSF52777">
    <property type="entry name" value="CoA-dependent acyltransferases"/>
    <property type="match status" value="2"/>
</dbReference>
<accession>A0A2T6FYA2</accession>
<dbReference type="GO" id="GO:0003824">
    <property type="term" value="F:catalytic activity"/>
    <property type="evidence" value="ECO:0007669"/>
    <property type="project" value="InterPro"/>
</dbReference>
<name>A0A2T6FYA2_9BACL</name>
<dbReference type="InterPro" id="IPR001242">
    <property type="entry name" value="Condensation_dom"/>
</dbReference>
<comment type="caution">
    <text evidence="3">The sequence shown here is derived from an EMBL/GenBank/DDBJ whole genome shotgun (WGS) entry which is preliminary data.</text>
</comment>
<feature type="domain" description="Condensation" evidence="2">
    <location>
        <begin position="1"/>
        <end position="232"/>
    </location>
</feature>
<gene>
    <name evidence="3" type="ORF">C8Z91_22940</name>
</gene>
<dbReference type="GO" id="GO:0031177">
    <property type="term" value="F:phosphopantetheine binding"/>
    <property type="evidence" value="ECO:0007669"/>
    <property type="project" value="TreeGrafter"/>
</dbReference>
<dbReference type="InterPro" id="IPR023213">
    <property type="entry name" value="CAT-like_dom_sf"/>
</dbReference>
<evidence type="ECO:0000259" key="2">
    <source>
        <dbReference type="Pfam" id="PF00668"/>
    </source>
</evidence>
<protein>
    <recommendedName>
        <fullName evidence="2">Condensation domain-containing protein</fullName>
    </recommendedName>
</protein>
<sequence>EGSLDRERLEEAFRKLIQRHETLRTSFDVVNGEPQQKVHPEVAFEVEYIQASQEEAEEHIRRFIRPFDLAQAPLLRAGLIQLEENDHILLFDMHHIVSDGVSIGILVEEFNCLYEGKDLSPLRIQYKDYASWQQSQVDNQQMIKQEAYWLNVFDGELPVLDLPTDYVRPSVQSFAGGRIEFVVDHARSMGLRQLAAQTGSTLYMVLLAAYTALLHKYTGQEDVIVGTPIAGR</sequence>
<dbReference type="GO" id="GO:0005829">
    <property type="term" value="C:cytosol"/>
    <property type="evidence" value="ECO:0007669"/>
    <property type="project" value="TreeGrafter"/>
</dbReference>
<dbReference type="Gene3D" id="3.30.559.30">
    <property type="entry name" value="Nonribosomal peptide synthetase, condensation domain"/>
    <property type="match status" value="1"/>
</dbReference>
<dbReference type="GO" id="GO:0043041">
    <property type="term" value="P:amino acid activation for nonribosomal peptide biosynthetic process"/>
    <property type="evidence" value="ECO:0007669"/>
    <property type="project" value="TreeGrafter"/>
</dbReference>
<dbReference type="GO" id="GO:0044550">
    <property type="term" value="P:secondary metabolite biosynthetic process"/>
    <property type="evidence" value="ECO:0007669"/>
    <property type="project" value="TreeGrafter"/>
</dbReference>
<dbReference type="AlphaFoldDB" id="A0A2T6FYA2"/>
<evidence type="ECO:0000313" key="3">
    <source>
        <dbReference type="EMBL" id="PUA36903.1"/>
    </source>
</evidence>
<evidence type="ECO:0000256" key="1">
    <source>
        <dbReference type="ARBA" id="ARBA00022737"/>
    </source>
</evidence>
<dbReference type="GO" id="GO:0008610">
    <property type="term" value="P:lipid biosynthetic process"/>
    <property type="evidence" value="ECO:0007669"/>
    <property type="project" value="UniProtKB-ARBA"/>
</dbReference>
<dbReference type="CDD" id="cd19531">
    <property type="entry name" value="LCL_NRPS-like"/>
    <property type="match status" value="1"/>
</dbReference>
<dbReference type="PANTHER" id="PTHR45527">
    <property type="entry name" value="NONRIBOSOMAL PEPTIDE SYNTHETASE"/>
    <property type="match status" value="1"/>
</dbReference>
<keyword evidence="1" id="KW-0677">Repeat</keyword>
<feature type="non-terminal residue" evidence="3">
    <location>
        <position position="1"/>
    </location>
</feature>
<dbReference type="EMBL" id="PYHP01000065">
    <property type="protein sequence ID" value="PUA36903.1"/>
    <property type="molecule type" value="Genomic_DNA"/>
</dbReference>